<name>A0AA87Z1V7_FICCA</name>
<protein>
    <submittedName>
        <fullName evidence="1">Uncharacterized protein</fullName>
    </submittedName>
</protein>
<evidence type="ECO:0000313" key="1">
    <source>
        <dbReference type="EMBL" id="GMN24004.1"/>
    </source>
</evidence>
<dbReference type="Proteomes" id="UP001187192">
    <property type="component" value="Unassembled WGS sequence"/>
</dbReference>
<dbReference type="AlphaFoldDB" id="A0AA87Z1V7"/>
<dbReference type="EMBL" id="BTGU01005494">
    <property type="protein sequence ID" value="GMN24004.1"/>
    <property type="molecule type" value="Genomic_DNA"/>
</dbReference>
<comment type="caution">
    <text evidence="1">The sequence shown here is derived from an EMBL/GenBank/DDBJ whole genome shotgun (WGS) entry which is preliminary data.</text>
</comment>
<evidence type="ECO:0000313" key="2">
    <source>
        <dbReference type="Proteomes" id="UP001187192"/>
    </source>
</evidence>
<accession>A0AA87Z1V7</accession>
<reference evidence="1" key="1">
    <citation type="submission" date="2023-07" db="EMBL/GenBank/DDBJ databases">
        <title>draft genome sequence of fig (Ficus carica).</title>
        <authorList>
            <person name="Takahashi T."/>
            <person name="Nishimura K."/>
        </authorList>
    </citation>
    <scope>NUCLEOTIDE SEQUENCE</scope>
</reference>
<proteinExistence type="predicted"/>
<gene>
    <name evidence="1" type="ORF">TIFTF001_047606</name>
</gene>
<keyword evidence="2" id="KW-1185">Reference proteome</keyword>
<sequence>MLATNNLMVAFPINPPALAIGVAVQLQVNQNLVGSPDLVLEVVITSVGSEIFSGCQLPP</sequence>
<organism evidence="1 2">
    <name type="scientific">Ficus carica</name>
    <name type="common">Common fig</name>
    <dbReference type="NCBI Taxonomy" id="3494"/>
    <lineage>
        <taxon>Eukaryota</taxon>
        <taxon>Viridiplantae</taxon>
        <taxon>Streptophyta</taxon>
        <taxon>Embryophyta</taxon>
        <taxon>Tracheophyta</taxon>
        <taxon>Spermatophyta</taxon>
        <taxon>Magnoliopsida</taxon>
        <taxon>eudicotyledons</taxon>
        <taxon>Gunneridae</taxon>
        <taxon>Pentapetalae</taxon>
        <taxon>rosids</taxon>
        <taxon>fabids</taxon>
        <taxon>Rosales</taxon>
        <taxon>Moraceae</taxon>
        <taxon>Ficeae</taxon>
        <taxon>Ficus</taxon>
    </lineage>
</organism>